<keyword evidence="1" id="KW-0479">Metal-binding</keyword>
<dbReference type="GO" id="GO:0043565">
    <property type="term" value="F:sequence-specific DNA binding"/>
    <property type="evidence" value="ECO:0007669"/>
    <property type="project" value="TreeGrafter"/>
</dbReference>
<keyword evidence="2" id="KW-0677">Repeat</keyword>
<dbReference type="PANTHER" id="PTHR24408">
    <property type="entry name" value="ZINC FINGER PROTEIN"/>
    <property type="match status" value="1"/>
</dbReference>
<accession>A0A7R9M9L9</accession>
<proteinExistence type="predicted"/>
<feature type="non-terminal residue" evidence="8">
    <location>
        <position position="283"/>
    </location>
</feature>
<dbReference type="Gene3D" id="3.30.160.60">
    <property type="entry name" value="Classic Zinc Finger"/>
    <property type="match status" value="2"/>
</dbReference>
<keyword evidence="3 5" id="KW-0863">Zinc-finger</keyword>
<feature type="compositionally biased region" description="Low complexity" evidence="6">
    <location>
        <begin position="68"/>
        <end position="88"/>
    </location>
</feature>
<dbReference type="PROSITE" id="PS00028">
    <property type="entry name" value="ZINC_FINGER_C2H2_1"/>
    <property type="match status" value="2"/>
</dbReference>
<dbReference type="PROSITE" id="PS50157">
    <property type="entry name" value="ZINC_FINGER_C2H2_2"/>
    <property type="match status" value="2"/>
</dbReference>
<keyword evidence="4" id="KW-0862">Zinc</keyword>
<protein>
    <recommendedName>
        <fullName evidence="7">C2H2-type domain-containing protein</fullName>
    </recommendedName>
</protein>
<evidence type="ECO:0000313" key="9">
    <source>
        <dbReference type="Proteomes" id="UP000728032"/>
    </source>
</evidence>
<feature type="domain" description="C2H2-type" evidence="7">
    <location>
        <begin position="39"/>
        <end position="67"/>
    </location>
</feature>
<dbReference type="SMART" id="SM00355">
    <property type="entry name" value="ZnF_C2H2"/>
    <property type="match status" value="2"/>
</dbReference>
<dbReference type="InterPro" id="IPR013087">
    <property type="entry name" value="Znf_C2H2_type"/>
</dbReference>
<organism evidence="8">
    <name type="scientific">Oppiella nova</name>
    <dbReference type="NCBI Taxonomy" id="334625"/>
    <lineage>
        <taxon>Eukaryota</taxon>
        <taxon>Metazoa</taxon>
        <taxon>Ecdysozoa</taxon>
        <taxon>Arthropoda</taxon>
        <taxon>Chelicerata</taxon>
        <taxon>Arachnida</taxon>
        <taxon>Acari</taxon>
        <taxon>Acariformes</taxon>
        <taxon>Sarcoptiformes</taxon>
        <taxon>Oribatida</taxon>
        <taxon>Brachypylina</taxon>
        <taxon>Oppioidea</taxon>
        <taxon>Oppiidae</taxon>
        <taxon>Oppiella</taxon>
    </lineage>
</organism>
<dbReference type="SUPFAM" id="SSF57667">
    <property type="entry name" value="beta-beta-alpha zinc fingers"/>
    <property type="match status" value="1"/>
</dbReference>
<evidence type="ECO:0000256" key="5">
    <source>
        <dbReference type="PROSITE-ProRule" id="PRU00042"/>
    </source>
</evidence>
<evidence type="ECO:0000256" key="6">
    <source>
        <dbReference type="SAM" id="MobiDB-lite"/>
    </source>
</evidence>
<evidence type="ECO:0000259" key="7">
    <source>
        <dbReference type="PROSITE" id="PS50157"/>
    </source>
</evidence>
<evidence type="ECO:0000256" key="1">
    <source>
        <dbReference type="ARBA" id="ARBA00022723"/>
    </source>
</evidence>
<dbReference type="EMBL" id="CAJPVJ010008618">
    <property type="protein sequence ID" value="CAG2172036.1"/>
    <property type="molecule type" value="Genomic_DNA"/>
</dbReference>
<gene>
    <name evidence="8" type="ORF">ONB1V03_LOCUS11494</name>
</gene>
<evidence type="ECO:0000313" key="8">
    <source>
        <dbReference type="EMBL" id="CAD7654849.1"/>
    </source>
</evidence>
<feature type="region of interest" description="Disordered" evidence="6">
    <location>
        <begin position="56"/>
        <end position="92"/>
    </location>
</feature>
<dbReference type="InterPro" id="IPR036236">
    <property type="entry name" value="Znf_C2H2_sf"/>
</dbReference>
<dbReference type="PANTHER" id="PTHR24408:SF20">
    <property type="entry name" value="ZINC FINGER PROTEIN PLAGL2"/>
    <property type="match status" value="1"/>
</dbReference>
<evidence type="ECO:0000256" key="4">
    <source>
        <dbReference type="ARBA" id="ARBA00022833"/>
    </source>
</evidence>
<feature type="domain" description="C2H2-type" evidence="7">
    <location>
        <begin position="11"/>
        <end position="38"/>
    </location>
</feature>
<sequence>PTKRPPSERRFKCDQCERMFFTRKDVKRHLVVHTGIRNFACPYCTQRFGRKDHLVRHAKKSHNRDTRSSTALKATSSSATNTSTKSHSCPTLIQPKSATIPVLGQQLPHNHNNHMKQTLNYPNGQNGDHSALVLLSNNNNNHHNSHTGVDNHCSGYGNHSNPNLNALGMTGIHSNDSLCHYMSGVHSFDEMMASNGMKSETPHHYFTFPVNSTPLTYPLPNPPFLPNCLVSNSSANMSSCGSTATVAAFGIPVPNVSNVSTPIHTTFSVDVNPSLPHFNQAFQ</sequence>
<dbReference type="FunFam" id="3.30.160.60:FF:000256">
    <property type="entry name" value="PLAG1 like zinc finger 2"/>
    <property type="match status" value="1"/>
</dbReference>
<keyword evidence="9" id="KW-1185">Reference proteome</keyword>
<dbReference type="EMBL" id="OC923443">
    <property type="protein sequence ID" value="CAD7654849.1"/>
    <property type="molecule type" value="Genomic_DNA"/>
</dbReference>
<dbReference type="AlphaFoldDB" id="A0A7R9M9L9"/>
<dbReference type="GO" id="GO:0000981">
    <property type="term" value="F:DNA-binding transcription factor activity, RNA polymerase II-specific"/>
    <property type="evidence" value="ECO:0007669"/>
    <property type="project" value="TreeGrafter"/>
</dbReference>
<dbReference type="GO" id="GO:0008270">
    <property type="term" value="F:zinc ion binding"/>
    <property type="evidence" value="ECO:0007669"/>
    <property type="project" value="UniProtKB-KW"/>
</dbReference>
<dbReference type="Proteomes" id="UP000728032">
    <property type="component" value="Unassembled WGS sequence"/>
</dbReference>
<evidence type="ECO:0000256" key="3">
    <source>
        <dbReference type="ARBA" id="ARBA00022771"/>
    </source>
</evidence>
<dbReference type="GO" id="GO:0005634">
    <property type="term" value="C:nucleus"/>
    <property type="evidence" value="ECO:0007669"/>
    <property type="project" value="TreeGrafter"/>
</dbReference>
<evidence type="ECO:0000256" key="2">
    <source>
        <dbReference type="ARBA" id="ARBA00022737"/>
    </source>
</evidence>
<dbReference type="OrthoDB" id="6418345at2759"/>
<name>A0A7R9M9L9_9ACAR</name>
<reference evidence="8" key="1">
    <citation type="submission" date="2020-11" db="EMBL/GenBank/DDBJ databases">
        <authorList>
            <person name="Tran Van P."/>
        </authorList>
    </citation>
    <scope>NUCLEOTIDE SEQUENCE</scope>
</reference>